<accession>A0A0U2LQN5</accession>
<organism evidence="1">
    <name type="scientific">Pseudoalteromonas translucida KMM 520</name>
    <dbReference type="NCBI Taxonomy" id="1315283"/>
    <lineage>
        <taxon>Bacteria</taxon>
        <taxon>Pseudomonadati</taxon>
        <taxon>Pseudomonadota</taxon>
        <taxon>Gammaproteobacteria</taxon>
        <taxon>Alteromonadales</taxon>
        <taxon>Pseudoalteromonadaceae</taxon>
        <taxon>Pseudoalteromonas</taxon>
    </lineage>
</organism>
<dbReference type="KEGG" id="ptn:PTRA_a3303"/>
<evidence type="ECO:0000313" key="1">
    <source>
        <dbReference type="EMBL" id="ALS34294.1"/>
    </source>
</evidence>
<sequence>MLINSEQTVDNFVDNSHRPFFQSIKKRLEIKLTGCFY</sequence>
<dbReference type="PATRIC" id="fig|1315283.4.peg.2881"/>
<name>A0A0U2LQN5_9GAMM</name>
<dbReference type="EMBL" id="CP011034">
    <property type="protein sequence ID" value="ALS34294.1"/>
    <property type="molecule type" value="Genomic_DNA"/>
</dbReference>
<dbReference type="AlphaFoldDB" id="A0A0U2LQN5"/>
<proteinExistence type="predicted"/>
<evidence type="ECO:0000313" key="2">
    <source>
        <dbReference type="Proteomes" id="UP000065261"/>
    </source>
</evidence>
<reference evidence="1 2" key="1">
    <citation type="submission" date="2015-03" db="EMBL/GenBank/DDBJ databases">
        <authorList>
            <person name="Murphy D."/>
        </authorList>
    </citation>
    <scope>NUCLEOTIDE SEQUENCE [LARGE SCALE GENOMIC DNA]</scope>
    <source>
        <strain evidence="1 2">KMM 520</strain>
    </source>
</reference>
<gene>
    <name evidence="1" type="ORF">PTRA_a3303</name>
</gene>
<dbReference type="Proteomes" id="UP000065261">
    <property type="component" value="Chromosome I"/>
</dbReference>
<protein>
    <submittedName>
        <fullName evidence="1">Uncharacterized protein</fullName>
    </submittedName>
</protein>